<proteinExistence type="inferred from homology"/>
<evidence type="ECO:0000256" key="3">
    <source>
        <dbReference type="ARBA" id="ARBA00022452"/>
    </source>
</evidence>
<dbReference type="HOGENOM" id="CLU_004317_1_1_10"/>
<comment type="subcellular location">
    <subcellularLocation>
        <location evidence="1 7">Cell outer membrane</location>
        <topology evidence="1 7">Multi-pass membrane protein</topology>
    </subcellularLocation>
</comment>
<protein>
    <submittedName>
        <fullName evidence="10">Outer membrane receptor proteins, mostly Fe transport</fullName>
    </submittedName>
</protein>
<dbReference type="PROSITE" id="PS51257">
    <property type="entry name" value="PROKAR_LIPOPROTEIN"/>
    <property type="match status" value="1"/>
</dbReference>
<dbReference type="InterPro" id="IPR036942">
    <property type="entry name" value="Beta-barrel_TonB_sf"/>
</dbReference>
<accession>D4IIL2</accession>
<dbReference type="OrthoDB" id="9768177at2"/>
<evidence type="ECO:0000313" key="11">
    <source>
        <dbReference type="Proteomes" id="UP000008794"/>
    </source>
</evidence>
<dbReference type="InterPro" id="IPR012910">
    <property type="entry name" value="Plug_dom"/>
</dbReference>
<dbReference type="SUPFAM" id="SSF49464">
    <property type="entry name" value="Carboxypeptidase regulatory domain-like"/>
    <property type="match status" value="1"/>
</dbReference>
<dbReference type="EMBL" id="FP929032">
    <property type="protein sequence ID" value="CBK62771.1"/>
    <property type="molecule type" value="Genomic_DNA"/>
</dbReference>
<evidence type="ECO:0000256" key="7">
    <source>
        <dbReference type="PROSITE-ProRule" id="PRU01360"/>
    </source>
</evidence>
<evidence type="ECO:0000259" key="9">
    <source>
        <dbReference type="Pfam" id="PF07715"/>
    </source>
</evidence>
<name>D4IIL2_9BACT</name>
<dbReference type="RefSeq" id="WP_015545731.1">
    <property type="nucleotide sequence ID" value="NC_021030.1"/>
</dbReference>
<dbReference type="Pfam" id="PF07715">
    <property type="entry name" value="Plug"/>
    <property type="match status" value="1"/>
</dbReference>
<dbReference type="SUPFAM" id="SSF56935">
    <property type="entry name" value="Porins"/>
    <property type="match status" value="1"/>
</dbReference>
<dbReference type="Proteomes" id="UP000008794">
    <property type="component" value="Chromosome"/>
</dbReference>
<dbReference type="PROSITE" id="PS52016">
    <property type="entry name" value="TONB_DEPENDENT_REC_3"/>
    <property type="match status" value="1"/>
</dbReference>
<keyword evidence="11" id="KW-1185">Reference proteome</keyword>
<reference evidence="10 11" key="1">
    <citation type="submission" date="2010-03" db="EMBL/GenBank/DDBJ databases">
        <title>The genome sequence of Alistipes shahii WAL 8301.</title>
        <authorList>
            <consortium name="metaHIT consortium -- http://www.metahit.eu/"/>
            <person name="Pajon A."/>
            <person name="Turner K."/>
            <person name="Parkhill J."/>
        </authorList>
    </citation>
    <scope>NUCLEOTIDE SEQUENCE [LARGE SCALE GENOMIC DNA]</scope>
    <source>
        <strain evidence="10 11">WAL 8301</strain>
    </source>
</reference>
<dbReference type="KEGG" id="ash:AL1_00330"/>
<keyword evidence="3 7" id="KW-1134">Transmembrane beta strand</keyword>
<evidence type="ECO:0000313" key="10">
    <source>
        <dbReference type="EMBL" id="CBK62771.1"/>
    </source>
</evidence>
<keyword evidence="2 7" id="KW-0813">Transport</keyword>
<dbReference type="InterPro" id="IPR039426">
    <property type="entry name" value="TonB-dep_rcpt-like"/>
</dbReference>
<dbReference type="FunFam" id="2.170.130.10:FF:000003">
    <property type="entry name" value="SusC/RagA family TonB-linked outer membrane protein"/>
    <property type="match status" value="1"/>
</dbReference>
<keyword evidence="5 7" id="KW-0472">Membrane</keyword>
<reference evidence="10 11" key="2">
    <citation type="submission" date="2010-03" db="EMBL/GenBank/DDBJ databases">
        <authorList>
            <person name="Pajon A."/>
        </authorList>
    </citation>
    <scope>NUCLEOTIDE SEQUENCE [LARGE SCALE GENOMIC DNA]</scope>
    <source>
        <strain evidence="10 11">WAL 8301</strain>
    </source>
</reference>
<dbReference type="InterPro" id="IPR023996">
    <property type="entry name" value="TonB-dep_OMP_SusC/RagA"/>
</dbReference>
<dbReference type="Gene3D" id="2.60.40.1120">
    <property type="entry name" value="Carboxypeptidase-like, regulatory domain"/>
    <property type="match status" value="1"/>
</dbReference>
<dbReference type="NCBIfam" id="TIGR04057">
    <property type="entry name" value="SusC_RagA_signa"/>
    <property type="match status" value="1"/>
</dbReference>
<dbReference type="PATRIC" id="fig|717959.3.peg.1919"/>
<dbReference type="GO" id="GO:0009279">
    <property type="term" value="C:cell outer membrane"/>
    <property type="evidence" value="ECO:0007669"/>
    <property type="project" value="UniProtKB-SubCell"/>
</dbReference>
<dbReference type="Gene3D" id="2.40.170.20">
    <property type="entry name" value="TonB-dependent receptor, beta-barrel domain"/>
    <property type="match status" value="1"/>
</dbReference>
<gene>
    <name evidence="10" type="ORF">AL1_00330</name>
</gene>
<organism evidence="10 11">
    <name type="scientific">Alistipes shahii WAL 8301</name>
    <dbReference type="NCBI Taxonomy" id="717959"/>
    <lineage>
        <taxon>Bacteria</taxon>
        <taxon>Pseudomonadati</taxon>
        <taxon>Bacteroidota</taxon>
        <taxon>Bacteroidia</taxon>
        <taxon>Bacteroidales</taxon>
        <taxon>Rikenellaceae</taxon>
        <taxon>Alistipes</taxon>
    </lineage>
</organism>
<evidence type="ECO:0000256" key="6">
    <source>
        <dbReference type="ARBA" id="ARBA00023237"/>
    </source>
</evidence>
<keyword evidence="6 7" id="KW-0998">Cell outer membrane</keyword>
<keyword evidence="4 7" id="KW-0812">Transmembrane</keyword>
<keyword evidence="10" id="KW-0675">Receptor</keyword>
<keyword evidence="8" id="KW-0732">Signal</keyword>
<evidence type="ECO:0000256" key="5">
    <source>
        <dbReference type="ARBA" id="ARBA00023136"/>
    </source>
</evidence>
<dbReference type="InterPro" id="IPR023997">
    <property type="entry name" value="TonB-dep_OMP_SusC/RagA_CS"/>
</dbReference>
<evidence type="ECO:0000256" key="1">
    <source>
        <dbReference type="ARBA" id="ARBA00004571"/>
    </source>
</evidence>
<feature type="chain" id="PRO_5003059088" evidence="8">
    <location>
        <begin position="29"/>
        <end position="1013"/>
    </location>
</feature>
<dbReference type="Gene3D" id="2.170.130.10">
    <property type="entry name" value="TonB-dependent receptor, plug domain"/>
    <property type="match status" value="1"/>
</dbReference>
<dbReference type="InterPro" id="IPR008969">
    <property type="entry name" value="CarboxyPept-like_regulatory"/>
</dbReference>
<evidence type="ECO:0000256" key="4">
    <source>
        <dbReference type="ARBA" id="ARBA00022692"/>
    </source>
</evidence>
<evidence type="ECO:0000256" key="2">
    <source>
        <dbReference type="ARBA" id="ARBA00022448"/>
    </source>
</evidence>
<dbReference type="AlphaFoldDB" id="D4IIL2"/>
<evidence type="ECO:0000256" key="8">
    <source>
        <dbReference type="SAM" id="SignalP"/>
    </source>
</evidence>
<dbReference type="GeneID" id="92756560"/>
<dbReference type="InterPro" id="IPR037066">
    <property type="entry name" value="Plug_dom_sf"/>
</dbReference>
<feature type="signal peptide" evidence="8">
    <location>
        <begin position="1"/>
        <end position="28"/>
    </location>
</feature>
<feature type="domain" description="TonB-dependent receptor plug" evidence="9">
    <location>
        <begin position="126"/>
        <end position="231"/>
    </location>
</feature>
<dbReference type="STRING" id="717959.AL1_00330"/>
<dbReference type="NCBIfam" id="TIGR04056">
    <property type="entry name" value="OMP_RagA_SusC"/>
    <property type="match status" value="1"/>
</dbReference>
<dbReference type="BioCyc" id="ASHA717959:AL1_RS00105-MONOMER"/>
<dbReference type="Pfam" id="PF13715">
    <property type="entry name" value="CarbopepD_reg_2"/>
    <property type="match status" value="1"/>
</dbReference>
<comment type="similarity">
    <text evidence="7">Belongs to the TonB-dependent receptor family.</text>
</comment>
<sequence length="1013" mass="112611">MKQKLTYFRRTRTFVLSLLLLSCMAAQGQQQPSRMVKGLVKDARTGEPLAGVAVLVRGTTQGTTTGISGEYAVSVPSGSTELEFSFLGYVAKIQKIGTAHTLDVTMEEEATGLQEVVVVGYGVQKKANLTGSVSVMEGDDINRRQVMRASSALQGLSAGVSVVQKSGQPGSDGATIRVRGVGTINNSDALVLVDGVQGSLDALDSNDIESISVLKDAASAAIYGSRAANGVILVTTKNGGDEKLSVTVNSSVAWQRFTDLPEFVNGYTYMKAMNTAYENVKKTPLYSDSYLADYMRYKLVDPDRYPDTDWQDALYTGSGFMQHHHISVSGGKKVNTLASFGYQEQEGLIPGFSAERYNMRLNSRMNIRKNLQAKVLVEARRNNVVEPISAASIMSNVNRIAPIYTARLKDGRWGTGYNNGNPVAQANDGGSSDKTYDFLRATFQVAYQPFSGMDVEFNFSPKFSNNYTKNFNKSLKLYTPDSDEPVLNPAMSSLNQTDAKITENMLQVILRYNKEFRDHEIGILGGYEQIIYKTQNISLRREGFPLVDYPVMNAGSVTNWSNGGGASEWALLSYFARANYSYKSRYLLEANIRVDGSSRFARGHRFGVFPSVSLGWRISEENFMKSVDWVTNLKLRASWGQLGNQEIGTYPAYTTMSMGPTFIFGTTPTAADGAVQKSYANEGITWETSETIDVGLDVSLFRNKFNMVFDLYERKTKDILLKLPITGITGLTEPYQNAGVVRNRGWDLELSHRNQHRDFRYQISFNLSDVHNKVIDLKGAGPIISGFSLIEEGYPINSIYGYKALGLFRSDEEIAGAPRQTFGDIAPGDIRYANVSDRNNKNTVDRDDRTVIGNVIPRYTYGLNIAMQYKGFDLSMLIQGVGKVNAIYTGDAVWALYNAGKMQRWHMDYWTPQNPGASYPRLIADSSHNNFQNSSFWVYDASYVRLKNAQLGYTLPERLTRKIWIQKLRLYVSGDNLLTFDHMPKGWDPETRSGDAEIYPIASTYTFGVQITF</sequence>